<evidence type="ECO:0000256" key="1">
    <source>
        <dbReference type="SAM" id="SignalP"/>
    </source>
</evidence>
<dbReference type="Proteomes" id="UP000820669">
    <property type="component" value="Unassembled WGS sequence"/>
</dbReference>
<evidence type="ECO:0000313" key="5">
    <source>
        <dbReference type="Proteomes" id="UP000820669"/>
    </source>
</evidence>
<dbReference type="SMART" id="SM00710">
    <property type="entry name" value="PbH1"/>
    <property type="match status" value="10"/>
</dbReference>
<name>A0ABX1SNT7_9PSEU</name>
<feature type="chain" id="PRO_5045500456" evidence="1">
    <location>
        <begin position="35"/>
        <end position="425"/>
    </location>
</feature>
<keyword evidence="1" id="KW-0732">Signal</keyword>
<organism evidence="4 5">
    <name type="scientific">Pseudonocardia acidicola</name>
    <dbReference type="NCBI Taxonomy" id="2724939"/>
    <lineage>
        <taxon>Bacteria</taxon>
        <taxon>Bacillati</taxon>
        <taxon>Actinomycetota</taxon>
        <taxon>Actinomycetes</taxon>
        <taxon>Pseudonocardiales</taxon>
        <taxon>Pseudonocardiaceae</taxon>
        <taxon>Pseudonocardia</taxon>
    </lineage>
</organism>
<accession>A0ABX1SNT7</accession>
<gene>
    <name evidence="4" type="ORF">HF526_31590</name>
</gene>
<dbReference type="Pfam" id="PF05048">
    <property type="entry name" value="NosD"/>
    <property type="match status" value="1"/>
</dbReference>
<dbReference type="SUPFAM" id="SSF51126">
    <property type="entry name" value="Pectin lyase-like"/>
    <property type="match status" value="1"/>
</dbReference>
<dbReference type="InterPro" id="IPR012334">
    <property type="entry name" value="Pectin_lyas_fold"/>
</dbReference>
<evidence type="ECO:0000259" key="3">
    <source>
        <dbReference type="Pfam" id="PF13229"/>
    </source>
</evidence>
<reference evidence="4 5" key="1">
    <citation type="submission" date="2020-04" db="EMBL/GenBank/DDBJ databases">
        <authorList>
            <person name="Klaysubun C."/>
            <person name="Duangmal K."/>
            <person name="Lipun K."/>
        </authorList>
    </citation>
    <scope>NUCLEOTIDE SEQUENCE [LARGE SCALE GENOMIC DNA]</scope>
    <source>
        <strain evidence="4 5">K10HN5</strain>
    </source>
</reference>
<evidence type="ECO:0000313" key="4">
    <source>
        <dbReference type="EMBL" id="NMI01804.1"/>
    </source>
</evidence>
<keyword evidence="5" id="KW-1185">Reference proteome</keyword>
<dbReference type="EMBL" id="JAAXLA010000101">
    <property type="protein sequence ID" value="NMI01804.1"/>
    <property type="molecule type" value="Genomic_DNA"/>
</dbReference>
<feature type="signal peptide" evidence="1">
    <location>
        <begin position="1"/>
        <end position="34"/>
    </location>
</feature>
<sequence length="425" mass="41991">MRSRRGKARRGTSAALAGAAALGLGLLTAVPAAAQPAKPIVVGVAGPACPAPAFATITAAATAAPAGSTITVCPGTYTGTVVVTKPLTFLGARRGVDARTGRTNPLAESVVDGGGGAGFRIEPGVSGVTIDGFTIRNAGTPQQRADGIDAFNGGSGFTIADNIITETSFGVNLNSNGATPSTITRNRFVDNNRTGGQGGSGVFVSSGPGNNLAIIDNLFRGHSSAAVNTAGDPSRASTGLRIERNQSIDDATFAVIVNARGASVANNQIVRAPATAVPIGSAILVGGNTTGVMVAGNAIAGGDATGIRVSNAFGPPNVGLTVAGNQIVNRQDGIRLTRQTSGRISGNEVAGSSNVGILLDRDADAAGMPIPVDNTGVTVSGNQLAGNRVADCQDTSSGTGTAGTANTWTGNIGFRSSPAGLCSLF</sequence>
<dbReference type="InterPro" id="IPR011050">
    <property type="entry name" value="Pectin_lyase_fold/virulence"/>
</dbReference>
<proteinExistence type="predicted"/>
<feature type="domain" description="Periplasmic copper-binding protein NosD beta helix" evidence="2">
    <location>
        <begin position="257"/>
        <end position="399"/>
    </location>
</feature>
<dbReference type="Pfam" id="PF13229">
    <property type="entry name" value="Beta_helix"/>
    <property type="match status" value="1"/>
</dbReference>
<dbReference type="RefSeq" id="WP_169385318.1">
    <property type="nucleotide sequence ID" value="NZ_JAAXLA010000101.1"/>
</dbReference>
<dbReference type="InterPro" id="IPR006626">
    <property type="entry name" value="PbH1"/>
</dbReference>
<evidence type="ECO:0000259" key="2">
    <source>
        <dbReference type="Pfam" id="PF05048"/>
    </source>
</evidence>
<comment type="caution">
    <text evidence="4">The sequence shown here is derived from an EMBL/GenBank/DDBJ whole genome shotgun (WGS) entry which is preliminary data.</text>
</comment>
<dbReference type="Gene3D" id="2.160.20.10">
    <property type="entry name" value="Single-stranded right-handed beta-helix, Pectin lyase-like"/>
    <property type="match status" value="1"/>
</dbReference>
<dbReference type="InterPro" id="IPR039448">
    <property type="entry name" value="Beta_helix"/>
</dbReference>
<dbReference type="InterPro" id="IPR007742">
    <property type="entry name" value="NosD_dom"/>
</dbReference>
<protein>
    <submittedName>
        <fullName evidence="4">Uncharacterized protein</fullName>
    </submittedName>
</protein>
<feature type="domain" description="Right handed beta helix" evidence="3">
    <location>
        <begin position="88"/>
        <end position="234"/>
    </location>
</feature>